<dbReference type="InterPro" id="IPR011659">
    <property type="entry name" value="WD40"/>
</dbReference>
<dbReference type="SUPFAM" id="SSF82171">
    <property type="entry name" value="DPP6 N-terminal domain-like"/>
    <property type="match status" value="1"/>
</dbReference>
<dbReference type="EMBL" id="CP046622">
    <property type="protein sequence ID" value="QGW81004.1"/>
    <property type="molecule type" value="Genomic_DNA"/>
</dbReference>
<dbReference type="SUPFAM" id="SSF53474">
    <property type="entry name" value="alpha/beta-Hydrolases"/>
    <property type="match status" value="1"/>
</dbReference>
<dbReference type="Pfam" id="PF00326">
    <property type="entry name" value="Peptidase_S9"/>
    <property type="match status" value="1"/>
</dbReference>
<dbReference type="Pfam" id="PF07676">
    <property type="entry name" value="PD40"/>
    <property type="match status" value="3"/>
</dbReference>
<evidence type="ECO:0000256" key="2">
    <source>
        <dbReference type="ARBA" id="ARBA00022825"/>
    </source>
</evidence>
<proteinExistence type="predicted"/>
<keyword evidence="2" id="KW-0645">Protease</keyword>
<dbReference type="GO" id="GO:0004252">
    <property type="term" value="F:serine-type endopeptidase activity"/>
    <property type="evidence" value="ECO:0007669"/>
    <property type="project" value="TreeGrafter"/>
</dbReference>
<protein>
    <submittedName>
        <fullName evidence="5">Prolyl oligopeptidase family serine peptidase</fullName>
    </submittedName>
</protein>
<accession>A0A6I6HDP5</accession>
<feature type="domain" description="Peptidase S9 prolyl oligopeptidase catalytic" evidence="4">
    <location>
        <begin position="451"/>
        <end position="654"/>
    </location>
</feature>
<dbReference type="GO" id="GO:0006508">
    <property type="term" value="P:proteolysis"/>
    <property type="evidence" value="ECO:0007669"/>
    <property type="project" value="InterPro"/>
</dbReference>
<evidence type="ECO:0000256" key="3">
    <source>
        <dbReference type="SAM" id="MobiDB-lite"/>
    </source>
</evidence>
<dbReference type="PANTHER" id="PTHR42776:SF27">
    <property type="entry name" value="DIPEPTIDYL PEPTIDASE FAMILY MEMBER 6"/>
    <property type="match status" value="1"/>
</dbReference>
<dbReference type="InterPro" id="IPR001375">
    <property type="entry name" value="Peptidase_S9_cat"/>
</dbReference>
<dbReference type="RefSeq" id="WP_157612246.1">
    <property type="nucleotide sequence ID" value="NZ_CP046622.1"/>
</dbReference>
<dbReference type="InterPro" id="IPR029058">
    <property type="entry name" value="AB_hydrolase_fold"/>
</dbReference>
<dbReference type="Proteomes" id="UP000425817">
    <property type="component" value="Chromosome"/>
</dbReference>
<dbReference type="PANTHER" id="PTHR42776">
    <property type="entry name" value="SERINE PEPTIDASE S9 FAMILY MEMBER"/>
    <property type="match status" value="1"/>
</dbReference>
<dbReference type="InterPro" id="IPR011042">
    <property type="entry name" value="6-blade_b-propeller_TolB-like"/>
</dbReference>
<sequence length="676" mass="74293">MTQPFSVEDLYLHQKVQDLHCAPGLELAACAVSSVDRENDSYISCIWTFALDGSAPLQLTRGPGRDESPRWSPDGTRLAFLSNRGGSPQVHLIRREGGEAWQLGGFPQSVSNLRWAPDGKSLVVAAAVKTDPDLRGARANGKPPETRKCMPEVAWRLPYKEDGVGYLLQREFHLFRLDAASGRHTQLTDGAFDVLAFDVSPDGKHIAFSRTREGRFAHCNDLWVCDADGRNARRLTHEHAIVMQPCWSPDGRHIAFTGAREEGDAEPRLWIAEAASGKVRGLCEDTVDVADPGSVQWTSDGSCLVFTRAHRGRHQIVALDVARESLRVLAGGDRQLGVFGCTERHFVYSVDHPSLPSELWTRPRGEEESGTGEPGRERQLSRLNPWWHDRPGIEVRAMEFEVPDGLGGTEHIEGWLLRAPGSTQPQPLLNDVHGGPASYALLDFDTNVFWQVLCARGWAVLALNAVGSASYGREFCRRLAGHWGRHDLPQHLAALRQLRADGVSDGRVAISGKSYGGYLSGFATGNSDAFAAAVVMAPVGNIETHYGTSDGGYYADPFYMASSPVFDRKLAARLSPLQHIEKSATPTLFMQGKEDERCPKCQSEELFVSLARAGDTPAELVLYPGETHGFLGSGAPSCREDAAKRIIEWVVRYTEPFDAPPLDEERAQEPEGESLR</sequence>
<keyword evidence="2" id="KW-0720">Serine protease</keyword>
<reference evidence="5 6" key="1">
    <citation type="submission" date="2019-12" db="EMBL/GenBank/DDBJ databases">
        <title>Hybrid Genome Assemblies of two High G+C Isolates from Undergraduate Microbiology Courses.</title>
        <authorList>
            <person name="Ne Ville C.J."/>
            <person name="Enright D."/>
            <person name="Hernandez I."/>
            <person name="Dodsworth J."/>
            <person name="Orwin P.M."/>
        </authorList>
    </citation>
    <scope>NUCLEOTIDE SEQUENCE [LARGE SCALE GENOMIC DNA]</scope>
    <source>
        <strain evidence="5 6">CSUSB</strain>
    </source>
</reference>
<organism evidence="5 6">
    <name type="scientific">Variovorax paradoxus</name>
    <dbReference type="NCBI Taxonomy" id="34073"/>
    <lineage>
        <taxon>Bacteria</taxon>
        <taxon>Pseudomonadati</taxon>
        <taxon>Pseudomonadota</taxon>
        <taxon>Betaproteobacteria</taxon>
        <taxon>Burkholderiales</taxon>
        <taxon>Comamonadaceae</taxon>
        <taxon>Variovorax</taxon>
    </lineage>
</organism>
<evidence type="ECO:0000313" key="5">
    <source>
        <dbReference type="EMBL" id="QGW81004.1"/>
    </source>
</evidence>
<keyword evidence="1" id="KW-0378">Hydrolase</keyword>
<evidence type="ECO:0000313" key="6">
    <source>
        <dbReference type="Proteomes" id="UP000425817"/>
    </source>
</evidence>
<name>A0A6I6HDP5_VARPD</name>
<evidence type="ECO:0000259" key="4">
    <source>
        <dbReference type="Pfam" id="PF00326"/>
    </source>
</evidence>
<feature type="region of interest" description="Disordered" evidence="3">
    <location>
        <begin position="357"/>
        <end position="380"/>
    </location>
</feature>
<evidence type="ECO:0000256" key="1">
    <source>
        <dbReference type="ARBA" id="ARBA00022801"/>
    </source>
</evidence>
<dbReference type="OrthoDB" id="262125at2"/>
<gene>
    <name evidence="5" type="ORF">GOQ09_05165</name>
</gene>
<dbReference type="Gene3D" id="3.40.50.1820">
    <property type="entry name" value="alpha/beta hydrolase"/>
    <property type="match status" value="1"/>
</dbReference>
<dbReference type="AlphaFoldDB" id="A0A6I6HDP5"/>
<dbReference type="Gene3D" id="2.120.10.30">
    <property type="entry name" value="TolB, C-terminal domain"/>
    <property type="match status" value="2"/>
</dbReference>